<organism evidence="2 3">
    <name type="scientific">Athelia psychrophila</name>
    <dbReference type="NCBI Taxonomy" id="1759441"/>
    <lineage>
        <taxon>Eukaryota</taxon>
        <taxon>Fungi</taxon>
        <taxon>Dikarya</taxon>
        <taxon>Basidiomycota</taxon>
        <taxon>Agaricomycotina</taxon>
        <taxon>Agaricomycetes</taxon>
        <taxon>Agaricomycetidae</taxon>
        <taxon>Atheliales</taxon>
        <taxon>Atheliaceae</taxon>
        <taxon>Athelia</taxon>
    </lineage>
</organism>
<feature type="non-terminal residue" evidence="2">
    <location>
        <position position="139"/>
    </location>
</feature>
<dbReference type="Pfam" id="PF12340">
    <property type="entry name" value="DUF3638"/>
    <property type="match status" value="1"/>
</dbReference>
<keyword evidence="3" id="KW-1185">Reference proteome</keyword>
<dbReference type="InterPro" id="IPR022099">
    <property type="entry name" value="DUF3638"/>
</dbReference>
<dbReference type="EMBL" id="KV417883">
    <property type="protein sequence ID" value="KZP04850.1"/>
    <property type="molecule type" value="Genomic_DNA"/>
</dbReference>
<protein>
    <recommendedName>
        <fullName evidence="1">DUF3638 domain-containing protein</fullName>
    </recommendedName>
</protein>
<sequence>MVHLAGQWPCLTLGSLLRILGNRDAYNISSAWVNTLATLAQRVLLYQRSQRLIHLGHLKNPDDFFKELENDIADGTQEVLQPVDWLLIQVDSNFLARSIQIDVANEMISPSSMENSVLQLNMGEGKSSVIVPMMSSQTL</sequence>
<reference evidence="2 3" key="1">
    <citation type="journal article" date="2016" name="Mol. Biol. Evol.">
        <title>Comparative Genomics of Early-Diverging Mushroom-Forming Fungi Provides Insights into the Origins of Lignocellulose Decay Capabilities.</title>
        <authorList>
            <person name="Nagy L.G."/>
            <person name="Riley R."/>
            <person name="Tritt A."/>
            <person name="Adam C."/>
            <person name="Daum C."/>
            <person name="Floudas D."/>
            <person name="Sun H."/>
            <person name="Yadav J.S."/>
            <person name="Pangilinan J."/>
            <person name="Larsson K.H."/>
            <person name="Matsuura K."/>
            <person name="Barry K."/>
            <person name="Labutti K."/>
            <person name="Kuo R."/>
            <person name="Ohm R.A."/>
            <person name="Bhattacharya S.S."/>
            <person name="Shirouzu T."/>
            <person name="Yoshinaga Y."/>
            <person name="Martin F.M."/>
            <person name="Grigoriev I.V."/>
            <person name="Hibbett D.S."/>
        </authorList>
    </citation>
    <scope>NUCLEOTIDE SEQUENCE [LARGE SCALE GENOMIC DNA]</scope>
    <source>
        <strain evidence="2 3">CBS 109695</strain>
    </source>
</reference>
<proteinExistence type="predicted"/>
<accession>A0A167VC36</accession>
<dbReference type="OrthoDB" id="2668053at2759"/>
<gene>
    <name evidence="2" type="ORF">FIBSPDRAFT_967780</name>
</gene>
<evidence type="ECO:0000313" key="3">
    <source>
        <dbReference type="Proteomes" id="UP000076532"/>
    </source>
</evidence>
<dbReference type="AlphaFoldDB" id="A0A167VC36"/>
<feature type="domain" description="DUF3638" evidence="1">
    <location>
        <begin position="80"/>
        <end position="136"/>
    </location>
</feature>
<evidence type="ECO:0000259" key="1">
    <source>
        <dbReference type="Pfam" id="PF12340"/>
    </source>
</evidence>
<name>A0A167VC36_9AGAM</name>
<dbReference type="STRING" id="436010.A0A167VC36"/>
<evidence type="ECO:0000313" key="2">
    <source>
        <dbReference type="EMBL" id="KZP04850.1"/>
    </source>
</evidence>
<dbReference type="Proteomes" id="UP000076532">
    <property type="component" value="Unassembled WGS sequence"/>
</dbReference>